<protein>
    <submittedName>
        <fullName evidence="2">Uncharacterized protein</fullName>
    </submittedName>
</protein>
<feature type="region of interest" description="Disordered" evidence="1">
    <location>
        <begin position="1"/>
        <end position="84"/>
    </location>
</feature>
<evidence type="ECO:0000313" key="3">
    <source>
        <dbReference type="Proteomes" id="UP001498771"/>
    </source>
</evidence>
<sequence length="203" mass="21487">MPDPRFKAATASLPGYTSSSSSPSPSTTTTTTTTTTTSTSSSAMPDPAAASPSSPPAYTRPHGGARGARHPSIPQSTTAAPASSAKIVDQFDGMQIMQADLPPIHGPVSFVGRGRDRYDYITYSTLTPLDPCYGLPGFARFGMRKEYIQSDSDSGSDDGEGVVWEYNGVYIPGPKIMLGRWRDGSDPSTTNAVEGPFMFFAEL</sequence>
<name>A0ABR1F8C7_9ASCO</name>
<comment type="caution">
    <text evidence="2">The sequence shown here is derived from an EMBL/GenBank/DDBJ whole genome shotgun (WGS) entry which is preliminary data.</text>
</comment>
<accession>A0ABR1F8C7</accession>
<keyword evidence="3" id="KW-1185">Reference proteome</keyword>
<feature type="compositionally biased region" description="Low complexity" evidence="1">
    <location>
        <begin position="10"/>
        <end position="59"/>
    </location>
</feature>
<dbReference type="GeneID" id="90037707"/>
<feature type="compositionally biased region" description="Low complexity" evidence="1">
    <location>
        <begin position="71"/>
        <end position="84"/>
    </location>
</feature>
<dbReference type="RefSeq" id="XP_064769139.1">
    <property type="nucleotide sequence ID" value="XM_064912195.1"/>
</dbReference>
<organism evidence="2 3">
    <name type="scientific">Myxozyma melibiosi</name>
    <dbReference type="NCBI Taxonomy" id="54550"/>
    <lineage>
        <taxon>Eukaryota</taxon>
        <taxon>Fungi</taxon>
        <taxon>Dikarya</taxon>
        <taxon>Ascomycota</taxon>
        <taxon>Saccharomycotina</taxon>
        <taxon>Lipomycetes</taxon>
        <taxon>Lipomycetales</taxon>
        <taxon>Lipomycetaceae</taxon>
        <taxon>Myxozyma</taxon>
    </lineage>
</organism>
<gene>
    <name evidence="2" type="ORF">BZA70DRAFT_275696</name>
</gene>
<dbReference type="Proteomes" id="UP001498771">
    <property type="component" value="Unassembled WGS sequence"/>
</dbReference>
<dbReference type="EMBL" id="JBBJBU010000003">
    <property type="protein sequence ID" value="KAK7206106.1"/>
    <property type="molecule type" value="Genomic_DNA"/>
</dbReference>
<proteinExistence type="predicted"/>
<evidence type="ECO:0000256" key="1">
    <source>
        <dbReference type="SAM" id="MobiDB-lite"/>
    </source>
</evidence>
<reference evidence="2 3" key="1">
    <citation type="submission" date="2024-03" db="EMBL/GenBank/DDBJ databases">
        <title>Genome-scale model development and genomic sequencing of the oleaginous clade Lipomyces.</title>
        <authorList>
            <consortium name="Lawrence Berkeley National Laboratory"/>
            <person name="Czajka J.J."/>
            <person name="Han Y."/>
            <person name="Kim J."/>
            <person name="Mondo S.J."/>
            <person name="Hofstad B.A."/>
            <person name="Robles A."/>
            <person name="Haridas S."/>
            <person name="Riley R."/>
            <person name="LaButti K."/>
            <person name="Pangilinan J."/>
            <person name="Andreopoulos W."/>
            <person name="Lipzen A."/>
            <person name="Yan J."/>
            <person name="Wang M."/>
            <person name="Ng V."/>
            <person name="Grigoriev I.V."/>
            <person name="Spatafora J.W."/>
            <person name="Magnuson J.K."/>
            <person name="Baker S.E."/>
            <person name="Pomraning K.R."/>
        </authorList>
    </citation>
    <scope>NUCLEOTIDE SEQUENCE [LARGE SCALE GENOMIC DNA]</scope>
    <source>
        <strain evidence="2 3">Phaff 52-87</strain>
    </source>
</reference>
<evidence type="ECO:0000313" key="2">
    <source>
        <dbReference type="EMBL" id="KAK7206106.1"/>
    </source>
</evidence>